<keyword evidence="6" id="KW-0443">Lipid metabolism</keyword>
<evidence type="ECO:0000256" key="1">
    <source>
        <dbReference type="ARBA" id="ARBA00000798"/>
    </source>
</evidence>
<accession>A0A7R6W037</accession>
<sequence length="194" mass="22300">MFISNKKFKNLTFPNKIIKKITIILLIFFLTLPIFSNSNIFNHNDNIEVGFSPGNAKTIILNAIKEAKKSIEIAAYSFTNKDISTILVKSYKKGINIRIIADKKANSGKYTAVTYLANNNIPIRLNNNYAIMHNKFIIIDHKSVETGSLNYTQNAMNRNAENVIYFRNKPNVSEKFLLEFNRLWSESKNLNPKY</sequence>
<dbReference type="SUPFAM" id="SSF56024">
    <property type="entry name" value="Phospholipase D/nuclease"/>
    <property type="match status" value="1"/>
</dbReference>
<keyword evidence="5" id="KW-0442">Lipid degradation</keyword>
<dbReference type="EMBL" id="AP023215">
    <property type="protein sequence ID" value="BCG49764.1"/>
    <property type="molecule type" value="Genomic_DNA"/>
</dbReference>
<dbReference type="Pfam" id="PF13091">
    <property type="entry name" value="PLDc_2"/>
    <property type="match status" value="1"/>
</dbReference>
<evidence type="ECO:0000256" key="3">
    <source>
        <dbReference type="ARBA" id="ARBA00012027"/>
    </source>
</evidence>
<comment type="catalytic activity">
    <reaction evidence="1">
        <text>a 1,2-diacyl-sn-glycero-3-phosphocholine + H2O = a 1,2-diacyl-sn-glycero-3-phosphate + choline + H(+)</text>
        <dbReference type="Rhea" id="RHEA:14445"/>
        <dbReference type="ChEBI" id="CHEBI:15354"/>
        <dbReference type="ChEBI" id="CHEBI:15377"/>
        <dbReference type="ChEBI" id="CHEBI:15378"/>
        <dbReference type="ChEBI" id="CHEBI:57643"/>
        <dbReference type="ChEBI" id="CHEBI:58608"/>
        <dbReference type="EC" id="3.1.4.4"/>
    </reaction>
</comment>
<dbReference type="Gene3D" id="3.30.870.10">
    <property type="entry name" value="Endonuclease Chain A"/>
    <property type="match status" value="1"/>
</dbReference>
<dbReference type="AlphaFoldDB" id="A0A7R6W037"/>
<dbReference type="Proteomes" id="UP000595708">
    <property type="component" value="Chromosome"/>
</dbReference>
<comment type="similarity">
    <text evidence="2">Belongs to the phospholipase D family.</text>
</comment>
<dbReference type="PANTHER" id="PTHR43856">
    <property type="entry name" value="CARDIOLIPIN HYDROLASE"/>
    <property type="match status" value="1"/>
</dbReference>
<dbReference type="KEGG" id="parm:PADco_3440"/>
<protein>
    <recommendedName>
        <fullName evidence="3">phospholipase D</fullName>
        <ecNumber evidence="3">3.1.4.4</ecNumber>
    </recommendedName>
</protein>
<dbReference type="PROSITE" id="PS50035">
    <property type="entry name" value="PLD"/>
    <property type="match status" value="1"/>
</dbReference>
<evidence type="ECO:0000256" key="5">
    <source>
        <dbReference type="ARBA" id="ARBA00022963"/>
    </source>
</evidence>
<dbReference type="GO" id="GO:0006793">
    <property type="term" value="P:phosphorus metabolic process"/>
    <property type="evidence" value="ECO:0007669"/>
    <property type="project" value="UniProtKB-ARBA"/>
</dbReference>
<evidence type="ECO:0000256" key="4">
    <source>
        <dbReference type="ARBA" id="ARBA00022801"/>
    </source>
</evidence>
<keyword evidence="9" id="KW-1185">Reference proteome</keyword>
<feature type="domain" description="PLD phosphodiesterase" evidence="7">
    <location>
        <begin position="128"/>
        <end position="155"/>
    </location>
</feature>
<dbReference type="EC" id="3.1.4.4" evidence="3"/>
<dbReference type="CDD" id="cd09170">
    <property type="entry name" value="PLDc_Nuc"/>
    <property type="match status" value="1"/>
</dbReference>
<evidence type="ECO:0000313" key="9">
    <source>
        <dbReference type="Proteomes" id="UP000595708"/>
    </source>
</evidence>
<evidence type="ECO:0000256" key="2">
    <source>
        <dbReference type="ARBA" id="ARBA00008664"/>
    </source>
</evidence>
<reference evidence="8 9" key="1">
    <citation type="journal article" date="2020" name="Genome Biol. Evol.">
        <title>Comparative Genomics Underlines Multiple Roles of Profftella, an Obligate Symbiont of Psyllids: Providing Toxins, Vitamins, and Carotenoids.</title>
        <authorList>
            <person name="Nakabachi A."/>
            <person name="Piel J."/>
            <person name="Malenovsky I."/>
            <person name="Hirose Y."/>
        </authorList>
    </citation>
    <scope>NUCLEOTIDE SEQUENCE [LARGE SCALE GENOMIC DNA]</scope>
    <source>
        <strain evidence="8 9">Dco</strain>
    </source>
</reference>
<dbReference type="InterPro" id="IPR025202">
    <property type="entry name" value="PLD-like_dom"/>
</dbReference>
<name>A0A7R6W037_9PROT</name>
<dbReference type="RefSeq" id="WP_201329749.1">
    <property type="nucleotide sequence ID" value="NZ_AP023215.1"/>
</dbReference>
<dbReference type="GO" id="GO:0016891">
    <property type="term" value="F:RNA endonuclease activity producing 5'-phosphomonoesters, hydrolytic mechanism"/>
    <property type="evidence" value="ECO:0007669"/>
    <property type="project" value="TreeGrafter"/>
</dbReference>
<evidence type="ECO:0000256" key="6">
    <source>
        <dbReference type="ARBA" id="ARBA00023098"/>
    </source>
</evidence>
<proteinExistence type="inferred from homology"/>
<evidence type="ECO:0000313" key="8">
    <source>
        <dbReference type="EMBL" id="BCG49764.1"/>
    </source>
</evidence>
<dbReference type="GO" id="GO:0004630">
    <property type="term" value="F:phospholipase D activity"/>
    <property type="evidence" value="ECO:0007669"/>
    <property type="project" value="UniProtKB-EC"/>
</dbReference>
<dbReference type="GO" id="GO:0016042">
    <property type="term" value="P:lipid catabolic process"/>
    <property type="evidence" value="ECO:0007669"/>
    <property type="project" value="UniProtKB-KW"/>
</dbReference>
<keyword evidence="4" id="KW-0378">Hydrolase</keyword>
<dbReference type="InterPro" id="IPR001736">
    <property type="entry name" value="PLipase_D/transphosphatidylase"/>
</dbReference>
<organism evidence="8 9">
    <name type="scientific">Candidatus Profftella armatura</name>
    <name type="common">Diaphorina cf. continua</name>
    <dbReference type="NCBI Taxonomy" id="2661583"/>
    <lineage>
        <taxon>Bacteria</taxon>
        <taxon>Pseudomonadati</taxon>
        <taxon>Pseudomonadota</taxon>
        <taxon>Betaproteobacteria</taxon>
        <taxon>Candidatus Profftella</taxon>
    </lineage>
</organism>
<dbReference type="SMART" id="SM00155">
    <property type="entry name" value="PLDc"/>
    <property type="match status" value="1"/>
</dbReference>
<gene>
    <name evidence="8" type="ORF">PADco_3440</name>
</gene>
<evidence type="ECO:0000259" key="7">
    <source>
        <dbReference type="PROSITE" id="PS50035"/>
    </source>
</evidence>
<dbReference type="InterPro" id="IPR051406">
    <property type="entry name" value="PLD_domain"/>
</dbReference>
<dbReference type="PANTHER" id="PTHR43856:SF1">
    <property type="entry name" value="MITOCHONDRIAL CARDIOLIPIN HYDROLASE"/>
    <property type="match status" value="1"/>
</dbReference>